<keyword evidence="1" id="KW-0808">Transferase</keyword>
<evidence type="ECO:0000259" key="2">
    <source>
        <dbReference type="PROSITE" id="PS51186"/>
    </source>
</evidence>
<evidence type="ECO:0000256" key="1">
    <source>
        <dbReference type="ARBA" id="ARBA00022679"/>
    </source>
</evidence>
<gene>
    <name evidence="3" type="ORF">AMON00008_LOCUS41527</name>
</gene>
<proteinExistence type="predicted"/>
<dbReference type="CDD" id="cd04301">
    <property type="entry name" value="NAT_SF"/>
    <property type="match status" value="1"/>
</dbReference>
<dbReference type="AlphaFoldDB" id="A0A7S4VRQ5"/>
<dbReference type="Gene3D" id="3.40.630.30">
    <property type="match status" value="1"/>
</dbReference>
<feature type="domain" description="N-acetyltransferase" evidence="2">
    <location>
        <begin position="5"/>
        <end position="168"/>
    </location>
</feature>
<accession>A0A7S4VRQ5</accession>
<organism evidence="3">
    <name type="scientific">Alexandrium monilatum</name>
    <dbReference type="NCBI Taxonomy" id="311494"/>
    <lineage>
        <taxon>Eukaryota</taxon>
        <taxon>Sar</taxon>
        <taxon>Alveolata</taxon>
        <taxon>Dinophyceae</taxon>
        <taxon>Gonyaulacales</taxon>
        <taxon>Pyrocystaceae</taxon>
        <taxon>Alexandrium</taxon>
    </lineage>
</organism>
<dbReference type="EMBL" id="HBNR01059017">
    <property type="protein sequence ID" value="CAE4627195.1"/>
    <property type="molecule type" value="Transcribed_RNA"/>
</dbReference>
<name>A0A7S4VRQ5_9DINO</name>
<dbReference type="PANTHER" id="PTHR13947:SF37">
    <property type="entry name" value="LD18367P"/>
    <property type="match status" value="1"/>
</dbReference>
<dbReference type="GO" id="GO:0008080">
    <property type="term" value="F:N-acetyltransferase activity"/>
    <property type="evidence" value="ECO:0007669"/>
    <property type="project" value="InterPro"/>
</dbReference>
<dbReference type="Pfam" id="PF00583">
    <property type="entry name" value="Acetyltransf_1"/>
    <property type="match status" value="1"/>
</dbReference>
<protein>
    <recommendedName>
        <fullName evidence="2">N-acetyltransferase domain-containing protein</fullName>
    </recommendedName>
</protein>
<dbReference type="PROSITE" id="PS51186">
    <property type="entry name" value="GNAT"/>
    <property type="match status" value="1"/>
</dbReference>
<dbReference type="SUPFAM" id="SSF55729">
    <property type="entry name" value="Acyl-CoA N-acyltransferases (Nat)"/>
    <property type="match status" value="1"/>
</dbReference>
<evidence type="ECO:0000313" key="3">
    <source>
        <dbReference type="EMBL" id="CAE4627195.1"/>
    </source>
</evidence>
<reference evidence="3" key="1">
    <citation type="submission" date="2021-01" db="EMBL/GenBank/DDBJ databases">
        <authorList>
            <person name="Corre E."/>
            <person name="Pelletier E."/>
            <person name="Niang G."/>
            <person name="Scheremetjew M."/>
            <person name="Finn R."/>
            <person name="Kale V."/>
            <person name="Holt S."/>
            <person name="Cochrane G."/>
            <person name="Meng A."/>
            <person name="Brown T."/>
            <person name="Cohen L."/>
        </authorList>
    </citation>
    <scope>NUCLEOTIDE SEQUENCE</scope>
    <source>
        <strain evidence="3">CCMP3105</strain>
    </source>
</reference>
<dbReference type="PANTHER" id="PTHR13947">
    <property type="entry name" value="GNAT FAMILY N-ACETYLTRANSFERASE"/>
    <property type="match status" value="1"/>
</dbReference>
<dbReference type="InterPro" id="IPR016181">
    <property type="entry name" value="Acyl_CoA_acyltransferase"/>
</dbReference>
<sequence length="181" mass="20022">MDSPVAPREATEGDFEAIVQLFRKHEILCTLGHEQGNDDWSRMGQAYVEHTLQTEMSSWETCSGRFASAGSKLWVIEDFGKVVGCVGAVELGPGSLELVRMYVDASCRRRGFGRLLVQALLDHAVALGASEIQLTTPQVNSVGIRFYQEMGFFLRRSFPVEVDGLTLELVELAQVVEVKPT</sequence>
<dbReference type="InterPro" id="IPR050769">
    <property type="entry name" value="NAT_camello-type"/>
</dbReference>
<dbReference type="InterPro" id="IPR000182">
    <property type="entry name" value="GNAT_dom"/>
</dbReference>